<evidence type="ECO:0000313" key="1">
    <source>
        <dbReference type="EMBL" id="ANX03406.1"/>
    </source>
</evidence>
<name>A0A1B1YRJ6_9GAMM</name>
<dbReference type="KEGG" id="gbi:PG2T_03820"/>
<sequence>MIHAVEVHRPHGPVPMGRTAFNEAVRRGEAPQPVQRRHRSTLYRWGDIREFLEKLATGENA</sequence>
<organism evidence="1 2">
    <name type="scientific">Immundisolibacter cernigliae</name>
    <dbReference type="NCBI Taxonomy" id="1810504"/>
    <lineage>
        <taxon>Bacteria</taxon>
        <taxon>Pseudomonadati</taxon>
        <taxon>Pseudomonadota</taxon>
        <taxon>Gammaproteobacteria</taxon>
        <taxon>Immundisolibacterales</taxon>
        <taxon>Immundisolibacteraceae</taxon>
        <taxon>Immundisolibacter</taxon>
    </lineage>
</organism>
<evidence type="ECO:0000313" key="2">
    <source>
        <dbReference type="Proteomes" id="UP000092952"/>
    </source>
</evidence>
<dbReference type="EMBL" id="CP014671">
    <property type="protein sequence ID" value="ANX03406.1"/>
    <property type="molecule type" value="Genomic_DNA"/>
</dbReference>
<dbReference type="Proteomes" id="UP000092952">
    <property type="component" value="Chromosome"/>
</dbReference>
<dbReference type="InParanoid" id="A0A1B1YRJ6"/>
<keyword evidence="2" id="KW-1185">Reference proteome</keyword>
<protein>
    <recommendedName>
        <fullName evidence="3">DNA-binding protein</fullName>
    </recommendedName>
</protein>
<gene>
    <name evidence="1" type="ORF">PG2T_03820</name>
</gene>
<dbReference type="AlphaFoldDB" id="A0A1B1YRJ6"/>
<evidence type="ECO:0008006" key="3">
    <source>
        <dbReference type="Google" id="ProtNLM"/>
    </source>
</evidence>
<proteinExistence type="predicted"/>
<reference evidence="2" key="1">
    <citation type="submission" date="2016-03" db="EMBL/GenBank/DDBJ databases">
        <title>Complete genome sequence of Solimmundus cernigliae, representing a novel lineage of polycyclic aromatic hydrocarbon degraders within the Gammaproteobacteria.</title>
        <authorList>
            <person name="Singleton D.R."/>
            <person name="Dickey A.N."/>
            <person name="Scholl E.H."/>
            <person name="Wright F.A."/>
            <person name="Aitken M.D."/>
        </authorList>
    </citation>
    <scope>NUCLEOTIDE SEQUENCE [LARGE SCALE GENOMIC DNA]</scope>
    <source>
        <strain evidence="2">TR3.2</strain>
    </source>
</reference>
<accession>A0A1B1YRJ6</accession>